<dbReference type="GeneID" id="2844666"/>
<dbReference type="InterPro" id="IPR011990">
    <property type="entry name" value="TPR-like_helical_dom_sf"/>
</dbReference>
<proteinExistence type="predicted"/>
<name>Q6KZX5_PICTO</name>
<sequence length="237" mass="27529">MDDYKTHINNGDKLMDKEKYMDAIREYSEAYKIMQPGSEKAELCYKLSQAYLALDHKNIENPVKYAKEALEEHEKSGEMELKILDLMNLGYIYLDSNRDEALKYIENAYRIADEIKDVQLKAMALNAKAEAINDNNEALKIYRNVMEISEKSNDWDNYFEAALGEINILRDNDINSAMEAAYRAMDKIDKILETIKTKKERTEFKKALSYIYDSASDMAMELENFDEAMKIAERAKS</sequence>
<dbReference type="eggNOG" id="arCOG03045">
    <property type="taxonomic scope" value="Archaea"/>
</dbReference>
<accession>Q6KZX5</accession>
<dbReference type="InParanoid" id="Q6KZX5"/>
<dbReference type="SUPFAM" id="SSF48452">
    <property type="entry name" value="TPR-like"/>
    <property type="match status" value="1"/>
</dbReference>
<evidence type="ECO:0008006" key="3">
    <source>
        <dbReference type="Google" id="ProtNLM"/>
    </source>
</evidence>
<protein>
    <recommendedName>
        <fullName evidence="3">Tetratricopeptide repeat protein</fullName>
    </recommendedName>
</protein>
<gene>
    <name evidence="1" type="ordered locus">PTO1142</name>
</gene>
<dbReference type="OrthoDB" id="56287at2157"/>
<dbReference type="Gene3D" id="1.25.40.10">
    <property type="entry name" value="Tetratricopeptide repeat domain"/>
    <property type="match status" value="1"/>
</dbReference>
<dbReference type="RefSeq" id="WP_011177943.1">
    <property type="nucleotide sequence ID" value="NC_005877.1"/>
</dbReference>
<organism evidence="1 2">
    <name type="scientific">Picrophilus torridus (strain ATCC 700027 / DSM 9790 / JCM 10055 / NBRC 100828 / KAW 2/3)</name>
    <dbReference type="NCBI Taxonomy" id="1122961"/>
    <lineage>
        <taxon>Archaea</taxon>
        <taxon>Methanobacteriati</taxon>
        <taxon>Thermoplasmatota</taxon>
        <taxon>Thermoplasmata</taxon>
        <taxon>Thermoplasmatales</taxon>
        <taxon>Picrophilaceae</taxon>
        <taxon>Picrophilus</taxon>
    </lineage>
</organism>
<dbReference type="PaxDb" id="263820-PTO1142"/>
<dbReference type="HOGENOM" id="CLU_1145267_0_0_2"/>
<evidence type="ECO:0000313" key="1">
    <source>
        <dbReference type="EMBL" id="AAT43727.1"/>
    </source>
</evidence>
<evidence type="ECO:0000313" key="2">
    <source>
        <dbReference type="Proteomes" id="UP000000438"/>
    </source>
</evidence>
<dbReference type="KEGG" id="pto:PTO1142"/>
<dbReference type="STRING" id="263820.PTO1142"/>
<reference evidence="1 2" key="1">
    <citation type="journal article" date="2004" name="Proc. Natl. Acad. Sci. U.S.A.">
        <title>Genome sequence of Picrophilus torridus and its implications for life around pH 0.</title>
        <authorList>
            <person name="Futterer O."/>
            <person name="Angelov A."/>
            <person name="Liesegang H."/>
            <person name="Gottschalk G."/>
            <person name="Schleper C."/>
            <person name="Schepers B."/>
            <person name="Dock C."/>
            <person name="Antranikian G."/>
            <person name="Liebl W."/>
        </authorList>
    </citation>
    <scope>NUCLEOTIDE SEQUENCE [LARGE SCALE GENOMIC DNA]</scope>
    <source>
        <strain evidence="2">ATCC 700027 / DSM 9790 / JCM 10055 / NBRC 100828</strain>
    </source>
</reference>
<dbReference type="EMBL" id="AE017261">
    <property type="protein sequence ID" value="AAT43727.1"/>
    <property type="molecule type" value="Genomic_DNA"/>
</dbReference>
<dbReference type="AlphaFoldDB" id="Q6KZX5"/>
<dbReference type="Proteomes" id="UP000000438">
    <property type="component" value="Chromosome"/>
</dbReference>